<dbReference type="EMBL" id="KN822958">
    <property type="protein sequence ID" value="KIO32044.1"/>
    <property type="molecule type" value="Genomic_DNA"/>
</dbReference>
<dbReference type="SMART" id="SM00185">
    <property type="entry name" value="ARM"/>
    <property type="match status" value="12"/>
</dbReference>
<dbReference type="HOGENOM" id="CLU_261759_0_0_1"/>
<keyword evidence="7" id="KW-1185">Reference proteome</keyword>
<name>A0A0C3QUD1_9AGAM</name>
<dbReference type="InterPro" id="IPR016024">
    <property type="entry name" value="ARM-type_fold"/>
</dbReference>
<dbReference type="InterPro" id="IPR000225">
    <property type="entry name" value="Armadillo"/>
</dbReference>
<organism evidence="6 7">
    <name type="scientific">Tulasnella calospora MUT 4182</name>
    <dbReference type="NCBI Taxonomy" id="1051891"/>
    <lineage>
        <taxon>Eukaryota</taxon>
        <taxon>Fungi</taxon>
        <taxon>Dikarya</taxon>
        <taxon>Basidiomycota</taxon>
        <taxon>Agaricomycotina</taxon>
        <taxon>Agaricomycetes</taxon>
        <taxon>Cantharellales</taxon>
        <taxon>Tulasnellaceae</taxon>
        <taxon>Tulasnella</taxon>
    </lineage>
</organism>
<dbReference type="PROSITE" id="PS50176">
    <property type="entry name" value="ARM_REPEAT"/>
    <property type="match status" value="1"/>
</dbReference>
<evidence type="ECO:0000256" key="1">
    <source>
        <dbReference type="ARBA" id="ARBA00010394"/>
    </source>
</evidence>
<dbReference type="InterPro" id="IPR011989">
    <property type="entry name" value="ARM-like"/>
</dbReference>
<evidence type="ECO:0000256" key="3">
    <source>
        <dbReference type="ARBA" id="ARBA00022927"/>
    </source>
</evidence>
<protein>
    <recommendedName>
        <fullName evidence="8">ARM repeat-containing protein</fullName>
    </recommendedName>
</protein>
<proteinExistence type="inferred from homology"/>
<accession>A0A0C3QUD1</accession>
<dbReference type="STRING" id="1051891.A0A0C3QUD1"/>
<feature type="repeat" description="ARM" evidence="4">
    <location>
        <begin position="820"/>
        <end position="850"/>
    </location>
</feature>
<evidence type="ECO:0000256" key="5">
    <source>
        <dbReference type="SAM" id="MobiDB-lite"/>
    </source>
</evidence>
<dbReference type="OrthoDB" id="3240122at2759"/>
<dbReference type="Gene3D" id="1.25.10.10">
    <property type="entry name" value="Leucine-rich Repeat Variant"/>
    <property type="match status" value="3"/>
</dbReference>
<dbReference type="SUPFAM" id="SSF48371">
    <property type="entry name" value="ARM repeat"/>
    <property type="match status" value="3"/>
</dbReference>
<comment type="similarity">
    <text evidence="1">Belongs to the importin alpha family.</text>
</comment>
<feature type="region of interest" description="Disordered" evidence="5">
    <location>
        <begin position="480"/>
        <end position="500"/>
    </location>
</feature>
<evidence type="ECO:0000256" key="2">
    <source>
        <dbReference type="ARBA" id="ARBA00022448"/>
    </source>
</evidence>
<evidence type="ECO:0000313" key="6">
    <source>
        <dbReference type="EMBL" id="KIO32044.1"/>
    </source>
</evidence>
<dbReference type="PANTHER" id="PTHR23316">
    <property type="entry name" value="IMPORTIN ALPHA"/>
    <property type="match status" value="1"/>
</dbReference>
<evidence type="ECO:0008006" key="8">
    <source>
        <dbReference type="Google" id="ProtNLM"/>
    </source>
</evidence>
<keyword evidence="3" id="KW-0653">Protein transport</keyword>
<evidence type="ECO:0000313" key="7">
    <source>
        <dbReference type="Proteomes" id="UP000054248"/>
    </source>
</evidence>
<evidence type="ECO:0000256" key="4">
    <source>
        <dbReference type="PROSITE-ProRule" id="PRU00259"/>
    </source>
</evidence>
<feature type="compositionally biased region" description="Acidic residues" evidence="5">
    <location>
        <begin position="488"/>
        <end position="500"/>
    </location>
</feature>
<sequence>MSLKAELIVKENARNNSARDDGDKEEEIDESVLDAYMTDDKRIAPGIIEGLRSNSRNACLEAATKLSQLANHREKAAIQPILDSDLLQTLVNIMSSEDVELQLQAIRVLAVITSGSSEQTSAVVEEGALPKLIGLASSTESDDIREDAFIALGNIGTDSQHLRTKLIQAGGLNPPLDVLTNPSTYANNSVYHAAFALSQYTHPSGGKPPGYEVTERMIPVISKYVLYQQDETAGSLQHSLLSLSRILIDDVSIDKARDVDLIPRLVHLCTSKETETRQNAHLCVNKILVSSVDGGQDLINAGIMDVLKTWITSEDDQARQDACFVTSNMGLNTFSHAEVLMEAGLVPLLAQVLSDQGDTSGARDDAAYTLSTMAINWGQDHQEILDTILEANALEALCTALTLADYGVVEISLQGIFVLVKRQWNGRQRAVERVKAGDGIEQLRRSATTECLRSTTTIRSNLCSIDMRVETENVALADAQVLPAQSEPADDDSDKDEYEDEEFEESVLDGYVTDDGLIMAEIVDAMSSSDRNVRLGAVTKIHRLGQKRESIAIQATIDSGLVHSLVQMLSSEDDRELRVRVASILLFITAGSSEQVPAAIDAGALPQFITIASSSDDTVLRGKALLALGNIGADSSQLREKLIKEGGLKPPLDILANPSTYPGSSVYWAANAISCYTHPDGGKVPGFEVAEQIIPVLCKFILYQEDETAGSLEFSLTSLKRFFVGEAQVEEALKTDFIPRLVRLCNSKEDNIQHEALHCVCQIIRFSVDGTDALVNSGVLDFLKTCIASEDAHDRKHASWAASDLVVGALEHTKALVACGLVPILVKILLDSKDVSGSRDAAAWALSSIACNWGQDQTDLLDALLEANSLEAFCLGLDLKDALSVEIALKGILVLVKTEWDGRKNAVERVKAGDGIKQLRAEAPSIERLLQLRDLQFCIPLRLHDQIFIHERRTVSRRQVQDIFAQVESLNDDDDGKEYEDEEFDECLDGHVTDEKKIEPGTINALGLSDRNIKREAATKLHRLVQRWENAAVEPIIDSGLLPAIITMLSSSDDYEVQARTASILLFVVGGPSEQTTAAVEAGALPKLIYIASSSRKTVLRNIALLSLGNIGTNSQALRERLIREGGLTLPLNMLVNPSKYPHSGGKSYQQLYRPGGNKYFRVGFILYEKDETAESLEASLLGLWNVFADETQIDKALKTDIIPRLAHLYTSEDPYTRRAAIQCVRRIIYSIVDGTEALIKAGIINRLKTCVAFEDVQDRDDADLAAGNLIGGAFEHAKALIASGFIPLLVEVVL</sequence>
<dbReference type="GO" id="GO:0015031">
    <property type="term" value="P:protein transport"/>
    <property type="evidence" value="ECO:0007669"/>
    <property type="project" value="UniProtKB-KW"/>
</dbReference>
<dbReference type="Pfam" id="PF00514">
    <property type="entry name" value="Arm"/>
    <property type="match status" value="1"/>
</dbReference>
<gene>
    <name evidence="6" type="ORF">M407DRAFT_19072</name>
</gene>
<keyword evidence="2" id="KW-0813">Transport</keyword>
<reference evidence="7" key="2">
    <citation type="submission" date="2015-01" db="EMBL/GenBank/DDBJ databases">
        <title>Evolutionary Origins and Diversification of the Mycorrhizal Mutualists.</title>
        <authorList>
            <consortium name="DOE Joint Genome Institute"/>
            <consortium name="Mycorrhizal Genomics Consortium"/>
            <person name="Kohler A."/>
            <person name="Kuo A."/>
            <person name="Nagy L.G."/>
            <person name="Floudas D."/>
            <person name="Copeland A."/>
            <person name="Barry K.W."/>
            <person name="Cichocki N."/>
            <person name="Veneault-Fourrey C."/>
            <person name="LaButti K."/>
            <person name="Lindquist E.A."/>
            <person name="Lipzen A."/>
            <person name="Lundell T."/>
            <person name="Morin E."/>
            <person name="Murat C."/>
            <person name="Riley R."/>
            <person name="Ohm R."/>
            <person name="Sun H."/>
            <person name="Tunlid A."/>
            <person name="Henrissat B."/>
            <person name="Grigoriev I.V."/>
            <person name="Hibbett D.S."/>
            <person name="Martin F."/>
        </authorList>
    </citation>
    <scope>NUCLEOTIDE SEQUENCE [LARGE SCALE GENOMIC DNA]</scope>
    <source>
        <strain evidence="7">MUT 4182</strain>
    </source>
</reference>
<reference evidence="6 7" key="1">
    <citation type="submission" date="2014-04" db="EMBL/GenBank/DDBJ databases">
        <authorList>
            <consortium name="DOE Joint Genome Institute"/>
            <person name="Kuo A."/>
            <person name="Girlanda M."/>
            <person name="Perotto S."/>
            <person name="Kohler A."/>
            <person name="Nagy L.G."/>
            <person name="Floudas D."/>
            <person name="Copeland A."/>
            <person name="Barry K.W."/>
            <person name="Cichocki N."/>
            <person name="Veneault-Fourrey C."/>
            <person name="LaButti K."/>
            <person name="Lindquist E.A."/>
            <person name="Lipzen A."/>
            <person name="Lundell T."/>
            <person name="Morin E."/>
            <person name="Murat C."/>
            <person name="Sun H."/>
            <person name="Tunlid A."/>
            <person name="Henrissat B."/>
            <person name="Grigoriev I.V."/>
            <person name="Hibbett D.S."/>
            <person name="Martin F."/>
            <person name="Nordberg H.P."/>
            <person name="Cantor M.N."/>
            <person name="Hua S.X."/>
        </authorList>
    </citation>
    <scope>NUCLEOTIDE SEQUENCE [LARGE SCALE GENOMIC DNA]</scope>
    <source>
        <strain evidence="6 7">MUT 4182</strain>
    </source>
</reference>
<dbReference type="Proteomes" id="UP000054248">
    <property type="component" value="Unassembled WGS sequence"/>
</dbReference>